<feature type="region of interest" description="Disordered" evidence="1">
    <location>
        <begin position="80"/>
        <end position="136"/>
    </location>
</feature>
<organism evidence="2 3">
    <name type="scientific">Actinomadura verrucosospora</name>
    <dbReference type="NCBI Taxonomy" id="46165"/>
    <lineage>
        <taxon>Bacteria</taxon>
        <taxon>Bacillati</taxon>
        <taxon>Actinomycetota</taxon>
        <taxon>Actinomycetes</taxon>
        <taxon>Streptosporangiales</taxon>
        <taxon>Thermomonosporaceae</taxon>
        <taxon>Actinomadura</taxon>
    </lineage>
</organism>
<evidence type="ECO:0000313" key="2">
    <source>
        <dbReference type="EMBL" id="QKG27306.1"/>
    </source>
</evidence>
<accession>A0A7D4A2W4</accession>
<evidence type="ECO:0000313" key="3">
    <source>
        <dbReference type="Proteomes" id="UP000501240"/>
    </source>
</evidence>
<keyword evidence="3" id="KW-1185">Reference proteome</keyword>
<dbReference type="AlphaFoldDB" id="A0A7D4A2W4"/>
<feature type="compositionally biased region" description="Low complexity" evidence="1">
    <location>
        <begin position="186"/>
        <end position="206"/>
    </location>
</feature>
<evidence type="ECO:0000256" key="1">
    <source>
        <dbReference type="SAM" id="MobiDB-lite"/>
    </source>
</evidence>
<reference evidence="2 3" key="1">
    <citation type="submission" date="2020-05" db="EMBL/GenBank/DDBJ databases">
        <title>Actinomadura verrucosospora NRRL-B18236 (PFL_A860) Genome sequencing and assembly.</title>
        <authorList>
            <person name="Samborskyy M."/>
        </authorList>
    </citation>
    <scope>NUCLEOTIDE SEQUENCE [LARGE SCALE GENOMIC DNA]</scope>
    <source>
        <strain evidence="2 3">NRRL:B18236</strain>
    </source>
</reference>
<dbReference type="Proteomes" id="UP000501240">
    <property type="component" value="Chromosome"/>
</dbReference>
<sequence>MIDPVIGGAIVFMLLTGGTKTGRNAARNAAGSAYTATGWKPPKTAIVHHSGQAGEKVGAAFAATARKTRNAAVKFAERRWDKRITSDDPPGSHPPLHRLRPPRPFDPDPSGAGASGRSPADAPVLGGGAQPPPAGPGLVPRIVTYLPYGPFTSSVVHHDDDTYVLKPTGGAVGGHAAPPDPPARPTDPAGSRTGGTAATPRRTMTANGSGFSIDLDKPSTDAEFLESCQILADALRGLSKSVEEWAGDVSALGLPRQVTASLDAVAEGIGDAATGVNRAASTFEDIFEDPRDIAARGMKFTGEDAA</sequence>
<dbReference type="RefSeq" id="WP_173100604.1">
    <property type="nucleotide sequence ID" value="NZ_CP053892.1"/>
</dbReference>
<protein>
    <submittedName>
        <fullName evidence="2">Uncharacterized protein</fullName>
    </submittedName>
</protein>
<proteinExistence type="predicted"/>
<feature type="region of interest" description="Disordered" evidence="1">
    <location>
        <begin position="168"/>
        <end position="213"/>
    </location>
</feature>
<gene>
    <name evidence="2" type="ORF">ACTIVE_8961</name>
</gene>
<dbReference type="EMBL" id="CP053892">
    <property type="protein sequence ID" value="QKG27306.1"/>
    <property type="molecule type" value="Genomic_DNA"/>
</dbReference>
<name>A0A7D4A2W4_ACTVE</name>